<dbReference type="RefSeq" id="XP_004035420.1">
    <property type="nucleotide sequence ID" value="XM_004035372.1"/>
</dbReference>
<sequence>MPPELKVLKQKQAEERKLKEQQGIIDEEDEEEEENQGPTDEQKKENDQRQFLEMLREKRINASIRWDQTQKMLQNDPRWKLIKQISEKKRLYQDFVQKIKKLERQEQQNKTDKAKEDLVQLLESSNLNSLCKYYKTAQSLIHDVRYKAVEEKTREIIFQDYLDRLFEQEKEIQNANRQIHGEKLLKKLQGLIGEINTQFRWADFVEKFKHDEDYKELHDLDRINVFSEYMYELEKQEYEERRKNKRYQERINRENFRELLRNKISQGEIDHKTKWKKFVQQIKDEPAFLNMLAQSGSSPHELFEDQQDILIENHRDMKSEIKQYIKQTEMKVVADITYDDFIEKMKSLSVFIALEKYLKDFYYHYFIRKAKLKDKENQKKHKKSQRKYLKFLKTLTQLNKDNFFKDFQEIITNELGEEINSQIPLWEREEIFKEYVETLDNEQKLQQQDDQQSVNKDGEEGEISENAQYNRKDDNFGKKKDKDYSSVSESIRFHTSDAIQEKSKMPSGFTMKFRKYIRSKRLEDIKQIGVERVVVLTFGSGEMTNHIILELYSSGNIILTDKDYQIILLIRQHQFNETIKTAIGEKYPFEYAANLYLEKFDLAEEKIINLIRENEEKKYYKDEEDEEKDTKKKKQTQTQKKNKKETNMPQKALKLREIVFKLVPSLHNPVIDHIIQLEGYNPTEKVGLESIEKVQKVANKCKELIIEFQKKGHQGYLVISEKEKANYFEFSPLILNSYQGKQIEQMESFNDCINKYFQKMSKKIEEEQKEDVESIAWKKYLNIKTDQENRIKKLKDEQEEFITKAQLIEENYQDVEAITNILKTMKSSGLAWDKIIKMINEGKKQGDPLANLIHQIDFENNEVSIYLGFIDDQMSELIPVSVDIYQSAHQNARNYYENKRKNVLKEKKTLDATKTALKQAEKTALKEIETQKHKTMQLVNVRKQYWFEKFYWFITSENYLVISGRDSQQNEILVKKYMKKGDIYMHADYHGAASTLIKNPHKDSSFISQQTIEEAAVATICRSKAWEAKIIASAWWVDSHQVSKRAETGEYLPSGSFMIRGKKNFVYPSRMEMACTILFKLNDDSLERHLNDRKRKVNEEVISKDNLNNQIKVESALTEQPSLVEQSSQIETSQLLVSELETTIVNLNIKPTEGMQKKQQQNQKGKQQQKNQKDKSQINQKDKQQNNQKETKQKGNQKKQTSDDDENDNKDDYKNNVNLPRGKKNKVKKMKEKYADQDDEERDIRISRGNKKQDEENQKDAEIDTNSSEQNEEDEEEKEKNAAELNKVEEDIQEEIINSELQDLSRLVTFVYPEDTYSNCLLMCAPFNTINLLNSKFKIKLLPGNLKKGKAGKSVINFFLSQKDAINQEKPIIKGIPEQEIINCLVGNVKLGGAGIQKIKDKEKLAKKQAKKQKEQQEKQEKK</sequence>
<accession>G0QS69</accession>
<dbReference type="STRING" id="857967.G0QS69"/>
<dbReference type="GO" id="GO:0043023">
    <property type="term" value="F:ribosomal large subunit binding"/>
    <property type="evidence" value="ECO:0007669"/>
    <property type="project" value="TreeGrafter"/>
</dbReference>
<dbReference type="GO" id="GO:0072344">
    <property type="term" value="P:rescue of stalled ribosome"/>
    <property type="evidence" value="ECO:0007669"/>
    <property type="project" value="TreeGrafter"/>
</dbReference>
<dbReference type="Gene3D" id="1.10.10.440">
    <property type="entry name" value="FF domain"/>
    <property type="match status" value="4"/>
</dbReference>
<comment type="subcellular location">
    <subcellularLocation>
        <location evidence="1">Cytoplasm</location>
    </subcellularLocation>
</comment>
<dbReference type="PROSITE" id="PS51676">
    <property type="entry name" value="FF"/>
    <property type="match status" value="1"/>
</dbReference>
<dbReference type="Pfam" id="PF11923">
    <property type="entry name" value="NFACT-C"/>
    <property type="match status" value="1"/>
</dbReference>
<dbReference type="GO" id="GO:0005737">
    <property type="term" value="C:cytoplasm"/>
    <property type="evidence" value="ECO:0007669"/>
    <property type="project" value="UniProtKB-SubCell"/>
</dbReference>
<dbReference type="GO" id="GO:1990112">
    <property type="term" value="C:RQC complex"/>
    <property type="evidence" value="ECO:0007669"/>
    <property type="project" value="TreeGrafter"/>
</dbReference>
<reference evidence="8 9" key="1">
    <citation type="submission" date="2011-07" db="EMBL/GenBank/DDBJ databases">
        <authorList>
            <person name="Coyne R."/>
            <person name="Brami D."/>
            <person name="Johnson J."/>
            <person name="Hostetler J."/>
            <person name="Hannick L."/>
            <person name="Clark T."/>
            <person name="Cassidy-Hanley D."/>
            <person name="Inman J."/>
        </authorList>
    </citation>
    <scope>NUCLEOTIDE SEQUENCE [LARGE SCALE GENOMIC DNA]</scope>
    <source>
        <strain evidence="8 9">G5</strain>
    </source>
</reference>
<comment type="similarity">
    <text evidence="2">Belongs to the NEMF family.</text>
</comment>
<feature type="coiled-coil region" evidence="5">
    <location>
        <begin position="1396"/>
        <end position="1423"/>
    </location>
</feature>
<keyword evidence="3" id="KW-0963">Cytoplasm</keyword>
<proteinExistence type="inferred from homology"/>
<dbReference type="GO" id="GO:1990116">
    <property type="term" value="P:ribosome-associated ubiquitin-dependent protein catabolic process"/>
    <property type="evidence" value="ECO:0007669"/>
    <property type="project" value="TreeGrafter"/>
</dbReference>
<feature type="region of interest" description="Disordered" evidence="6">
    <location>
        <begin position="1"/>
        <end position="49"/>
    </location>
</feature>
<feature type="compositionally biased region" description="Basic and acidic residues" evidence="6">
    <location>
        <begin position="1232"/>
        <end position="1262"/>
    </location>
</feature>
<evidence type="ECO:0000256" key="2">
    <source>
        <dbReference type="ARBA" id="ARBA00008318"/>
    </source>
</evidence>
<dbReference type="Proteomes" id="UP000008983">
    <property type="component" value="Unassembled WGS sequence"/>
</dbReference>
<dbReference type="SMART" id="SM00441">
    <property type="entry name" value="FF"/>
    <property type="match status" value="4"/>
</dbReference>
<dbReference type="OrthoDB" id="207084at2759"/>
<dbReference type="InterPro" id="IPR002713">
    <property type="entry name" value="FF_domain"/>
</dbReference>
<dbReference type="Pfam" id="PF01846">
    <property type="entry name" value="FF"/>
    <property type="match status" value="3"/>
</dbReference>
<feature type="coiled-coil region" evidence="5">
    <location>
        <begin position="85"/>
        <end position="124"/>
    </location>
</feature>
<evidence type="ECO:0000256" key="3">
    <source>
        <dbReference type="ARBA" id="ARBA00022490"/>
    </source>
</evidence>
<dbReference type="GeneID" id="14908076"/>
<dbReference type="SUPFAM" id="SSF81698">
    <property type="entry name" value="FF domain"/>
    <property type="match status" value="4"/>
</dbReference>
<feature type="compositionally biased region" description="Acidic residues" evidence="6">
    <location>
        <begin position="25"/>
        <end position="35"/>
    </location>
</feature>
<organism evidence="8 9">
    <name type="scientific">Ichthyophthirius multifiliis</name>
    <name type="common">White spot disease agent</name>
    <name type="synonym">Ich</name>
    <dbReference type="NCBI Taxonomy" id="5932"/>
    <lineage>
        <taxon>Eukaryota</taxon>
        <taxon>Sar</taxon>
        <taxon>Alveolata</taxon>
        <taxon>Ciliophora</taxon>
        <taxon>Intramacronucleata</taxon>
        <taxon>Oligohymenophorea</taxon>
        <taxon>Hymenostomatida</taxon>
        <taxon>Ophryoglenina</taxon>
        <taxon>Ichthyophthirius</taxon>
    </lineage>
</organism>
<evidence type="ECO:0000256" key="5">
    <source>
        <dbReference type="SAM" id="Coils"/>
    </source>
</evidence>
<dbReference type="InterPro" id="IPR036517">
    <property type="entry name" value="FF_domain_sf"/>
</dbReference>
<evidence type="ECO:0000313" key="8">
    <source>
        <dbReference type="EMBL" id="EGR31934.1"/>
    </source>
</evidence>
<keyword evidence="9" id="KW-1185">Reference proteome</keyword>
<dbReference type="InterPro" id="IPR021846">
    <property type="entry name" value="NFACT-C"/>
</dbReference>
<feature type="compositionally biased region" description="Basic and acidic residues" evidence="6">
    <location>
        <begin position="1171"/>
        <end position="1193"/>
    </location>
</feature>
<dbReference type="eggNOG" id="KOG2030">
    <property type="taxonomic scope" value="Eukaryota"/>
</dbReference>
<dbReference type="InterPro" id="IPR008532">
    <property type="entry name" value="NFACT_RNA-bd"/>
</dbReference>
<evidence type="ECO:0000256" key="1">
    <source>
        <dbReference type="ARBA" id="ARBA00004496"/>
    </source>
</evidence>
<feature type="domain" description="FF" evidence="7">
    <location>
        <begin position="44"/>
        <end position="98"/>
    </location>
</feature>
<keyword evidence="4 5" id="KW-0175">Coiled coil</keyword>
<dbReference type="GO" id="GO:0000049">
    <property type="term" value="F:tRNA binding"/>
    <property type="evidence" value="ECO:0007669"/>
    <property type="project" value="TreeGrafter"/>
</dbReference>
<evidence type="ECO:0000259" key="7">
    <source>
        <dbReference type="PROSITE" id="PS51676"/>
    </source>
</evidence>
<evidence type="ECO:0000313" key="9">
    <source>
        <dbReference type="Proteomes" id="UP000008983"/>
    </source>
</evidence>
<dbReference type="Pfam" id="PF05833">
    <property type="entry name" value="NFACT_N"/>
    <property type="match status" value="1"/>
</dbReference>
<dbReference type="PANTHER" id="PTHR15239">
    <property type="entry name" value="NUCLEAR EXPORT MEDIATOR FACTOR NEMF"/>
    <property type="match status" value="1"/>
</dbReference>
<dbReference type="EMBL" id="GL983807">
    <property type="protein sequence ID" value="EGR31934.1"/>
    <property type="molecule type" value="Genomic_DNA"/>
</dbReference>
<dbReference type="InParanoid" id="G0QS69"/>
<dbReference type="Pfam" id="PF05670">
    <property type="entry name" value="NFACT-R_1"/>
    <property type="match status" value="1"/>
</dbReference>
<dbReference type="eggNOG" id="KOG0152">
    <property type="taxonomic scope" value="Eukaryota"/>
</dbReference>
<feature type="compositionally biased region" description="Basic residues" evidence="6">
    <location>
        <begin position="631"/>
        <end position="643"/>
    </location>
</feature>
<feature type="compositionally biased region" description="Low complexity" evidence="6">
    <location>
        <begin position="1157"/>
        <end position="1170"/>
    </location>
</feature>
<dbReference type="FunCoup" id="G0QS69">
    <property type="interactions" value="401"/>
</dbReference>
<protein>
    <recommendedName>
        <fullName evidence="7">FF domain-containing protein</fullName>
    </recommendedName>
</protein>
<feature type="compositionally biased region" description="Basic and acidic residues" evidence="6">
    <location>
        <begin position="470"/>
        <end position="483"/>
    </location>
</feature>
<name>G0QS69_ICHMU</name>
<feature type="compositionally biased region" description="Basic residues" evidence="6">
    <location>
        <begin position="1221"/>
        <end position="1231"/>
    </location>
</feature>
<evidence type="ECO:0000256" key="6">
    <source>
        <dbReference type="SAM" id="MobiDB-lite"/>
    </source>
</evidence>
<feature type="region of interest" description="Disordered" evidence="6">
    <location>
        <begin position="1151"/>
        <end position="1286"/>
    </location>
</feature>
<feature type="coiled-coil region" evidence="5">
    <location>
        <begin position="784"/>
        <end position="811"/>
    </location>
</feature>
<feature type="compositionally biased region" description="Basic and acidic residues" evidence="6">
    <location>
        <begin position="40"/>
        <end position="49"/>
    </location>
</feature>
<feature type="region of interest" description="Disordered" evidence="6">
    <location>
        <begin position="619"/>
        <end position="648"/>
    </location>
</feature>
<gene>
    <name evidence="8" type="ORF">IMG5_099620</name>
</gene>
<dbReference type="InterPro" id="IPR051608">
    <property type="entry name" value="RQC_Subunit_NEMF"/>
</dbReference>
<feature type="region of interest" description="Disordered" evidence="6">
    <location>
        <begin position="443"/>
        <end position="483"/>
    </location>
</feature>
<dbReference type="PANTHER" id="PTHR15239:SF6">
    <property type="entry name" value="RIBOSOME QUALITY CONTROL COMPLEX SUBUNIT NEMF"/>
    <property type="match status" value="1"/>
</dbReference>
<feature type="compositionally biased region" description="Basic and acidic residues" evidence="6">
    <location>
        <begin position="11"/>
        <end position="20"/>
    </location>
</feature>
<evidence type="ECO:0000256" key="4">
    <source>
        <dbReference type="ARBA" id="ARBA00023054"/>
    </source>
</evidence>
<dbReference type="OMA" id="MFLEFFA"/>
<dbReference type="Gene3D" id="2.30.310.10">
    <property type="entry name" value="ibrinogen binding protein from staphylococcus aureus domain"/>
    <property type="match status" value="1"/>
</dbReference>